<comment type="caution">
    <text evidence="3">The sequence shown here is derived from an EMBL/GenBank/DDBJ whole genome shotgun (WGS) entry which is preliminary data.</text>
</comment>
<dbReference type="AlphaFoldDB" id="A0A095Y232"/>
<dbReference type="PANTHER" id="PTHR34703">
    <property type="entry name" value="ANTIPORTER SUBUNIT MNHG2-RELATED"/>
    <property type="match status" value="1"/>
</dbReference>
<name>A0A095Y232_9CORY</name>
<comment type="similarity">
    <text evidence="1">Belongs to the CPA3 antiporters (TC 2.A.63) subunit G family.</text>
</comment>
<dbReference type="PANTHER" id="PTHR34703:SF1">
    <property type="entry name" value="ANTIPORTER SUBUNIT MNHG2-RELATED"/>
    <property type="match status" value="1"/>
</dbReference>
<sequence>MLFVDILSITLILGGGFFCLATAVGLVRFRGTIDRMHASTKPQTLGLTMTILGAVLHIFANGGGGATVNGDLGMMVLIVLFALMTSPIVGNRLSHVAQKEGLIDRDALSRDDESEPRF</sequence>
<dbReference type="EMBL" id="JRNE01000053">
    <property type="protein sequence ID" value="KGF16510.1"/>
    <property type="molecule type" value="Genomic_DNA"/>
</dbReference>
<protein>
    <submittedName>
        <fullName evidence="3">Monovalent cation/H+ antiporter subunit G</fullName>
    </submittedName>
</protein>
<feature type="transmembrane region" description="Helical" evidence="2">
    <location>
        <begin position="41"/>
        <end position="60"/>
    </location>
</feature>
<proteinExistence type="inferred from homology"/>
<feature type="transmembrane region" description="Helical" evidence="2">
    <location>
        <begin position="6"/>
        <end position="29"/>
    </location>
</feature>
<evidence type="ECO:0000313" key="4">
    <source>
        <dbReference type="Proteomes" id="UP000029548"/>
    </source>
</evidence>
<keyword evidence="2" id="KW-0472">Membrane</keyword>
<evidence type="ECO:0000256" key="1">
    <source>
        <dbReference type="ARBA" id="ARBA00008404"/>
    </source>
</evidence>
<evidence type="ECO:0000313" key="3">
    <source>
        <dbReference type="EMBL" id="KGF16510.1"/>
    </source>
</evidence>
<dbReference type="Pfam" id="PF03334">
    <property type="entry name" value="PhaG_MnhG_YufB"/>
    <property type="match status" value="1"/>
</dbReference>
<keyword evidence="2" id="KW-0812">Transmembrane</keyword>
<dbReference type="GO" id="GO:0015385">
    <property type="term" value="F:sodium:proton antiporter activity"/>
    <property type="evidence" value="ECO:0007669"/>
    <property type="project" value="TreeGrafter"/>
</dbReference>
<organism evidence="3 4">
    <name type="scientific">Corynebacterium freneyi DNF00450</name>
    <dbReference type="NCBI Taxonomy" id="1287475"/>
    <lineage>
        <taxon>Bacteria</taxon>
        <taxon>Bacillati</taxon>
        <taxon>Actinomycetota</taxon>
        <taxon>Actinomycetes</taxon>
        <taxon>Mycobacteriales</taxon>
        <taxon>Corynebacteriaceae</taxon>
        <taxon>Corynebacterium</taxon>
    </lineage>
</organism>
<evidence type="ECO:0000256" key="2">
    <source>
        <dbReference type="SAM" id="Phobius"/>
    </source>
</evidence>
<gene>
    <name evidence="3" type="ORF">HMPREF1650_07110</name>
</gene>
<dbReference type="RefSeq" id="WP_232247047.1">
    <property type="nucleotide sequence ID" value="NZ_JRNE01000053.1"/>
</dbReference>
<dbReference type="InterPro" id="IPR005133">
    <property type="entry name" value="PhaG_MnhG_YufB"/>
</dbReference>
<accession>A0A095Y232</accession>
<reference evidence="3 4" key="1">
    <citation type="submission" date="2014-07" db="EMBL/GenBank/DDBJ databases">
        <authorList>
            <person name="McCorrison J."/>
            <person name="Sanka R."/>
            <person name="Torralba M."/>
            <person name="Gillis M."/>
            <person name="Haft D.H."/>
            <person name="Methe B."/>
            <person name="Sutton G."/>
            <person name="Nelson K.E."/>
        </authorList>
    </citation>
    <scope>NUCLEOTIDE SEQUENCE [LARGE SCALE GENOMIC DNA]</scope>
    <source>
        <strain evidence="3 4">DNF00450</strain>
    </source>
</reference>
<feature type="transmembrane region" description="Helical" evidence="2">
    <location>
        <begin position="72"/>
        <end position="90"/>
    </location>
</feature>
<dbReference type="eggNOG" id="COG1320">
    <property type="taxonomic scope" value="Bacteria"/>
</dbReference>
<dbReference type="Proteomes" id="UP000029548">
    <property type="component" value="Unassembled WGS sequence"/>
</dbReference>
<keyword evidence="2" id="KW-1133">Transmembrane helix</keyword>